<dbReference type="EMBL" id="EQ973772">
    <property type="protein sequence ID" value="EEF52719.1"/>
    <property type="molecule type" value="Genomic_DNA"/>
</dbReference>
<evidence type="ECO:0000313" key="3">
    <source>
        <dbReference type="EMBL" id="EEF52719.1"/>
    </source>
</evidence>
<keyword evidence="1" id="KW-0472">Membrane</keyword>
<keyword evidence="1" id="KW-1133">Transmembrane helix</keyword>
<dbReference type="InParanoid" id="B9R889"/>
<protein>
    <submittedName>
        <fullName evidence="3">Uncharacterized protein</fullName>
    </submittedName>
</protein>
<feature type="transmembrane region" description="Helical" evidence="1">
    <location>
        <begin position="48"/>
        <end position="68"/>
    </location>
</feature>
<name>B9R889_RICCO</name>
<dbReference type="Proteomes" id="UP000008311">
    <property type="component" value="Unassembled WGS sequence"/>
</dbReference>
<keyword evidence="4" id="KW-1185">Reference proteome</keyword>
<keyword evidence="1" id="KW-0812">Transmembrane</keyword>
<sequence>MAISKLLIASLLVSLLLVLSFAEADDHPSIVAALARPGASYHRGHAYARGHVGLAVHVAAVFLLVLPVTMMPVPATPA</sequence>
<dbReference type="AlphaFoldDB" id="B9R889"/>
<feature type="chain" id="PRO_5002888402" evidence="2">
    <location>
        <begin position="25"/>
        <end position="78"/>
    </location>
</feature>
<gene>
    <name evidence="3" type="ORF">RCOM_1597860</name>
</gene>
<evidence type="ECO:0000256" key="2">
    <source>
        <dbReference type="SAM" id="SignalP"/>
    </source>
</evidence>
<evidence type="ECO:0000256" key="1">
    <source>
        <dbReference type="SAM" id="Phobius"/>
    </source>
</evidence>
<keyword evidence="2" id="KW-0732">Signal</keyword>
<organism evidence="3 4">
    <name type="scientific">Ricinus communis</name>
    <name type="common">Castor bean</name>
    <dbReference type="NCBI Taxonomy" id="3988"/>
    <lineage>
        <taxon>Eukaryota</taxon>
        <taxon>Viridiplantae</taxon>
        <taxon>Streptophyta</taxon>
        <taxon>Embryophyta</taxon>
        <taxon>Tracheophyta</taxon>
        <taxon>Spermatophyta</taxon>
        <taxon>Magnoliopsida</taxon>
        <taxon>eudicotyledons</taxon>
        <taxon>Gunneridae</taxon>
        <taxon>Pentapetalae</taxon>
        <taxon>rosids</taxon>
        <taxon>fabids</taxon>
        <taxon>Malpighiales</taxon>
        <taxon>Euphorbiaceae</taxon>
        <taxon>Acalyphoideae</taxon>
        <taxon>Acalypheae</taxon>
        <taxon>Ricinus</taxon>
    </lineage>
</organism>
<proteinExistence type="predicted"/>
<accession>B9R889</accession>
<reference evidence="4" key="1">
    <citation type="journal article" date="2010" name="Nat. Biotechnol.">
        <title>Draft genome sequence of the oilseed species Ricinus communis.</title>
        <authorList>
            <person name="Chan A.P."/>
            <person name="Crabtree J."/>
            <person name="Zhao Q."/>
            <person name="Lorenzi H."/>
            <person name="Orvis J."/>
            <person name="Puiu D."/>
            <person name="Melake-Berhan A."/>
            <person name="Jones K.M."/>
            <person name="Redman J."/>
            <person name="Chen G."/>
            <person name="Cahoon E.B."/>
            <person name="Gedil M."/>
            <person name="Stanke M."/>
            <person name="Haas B.J."/>
            <person name="Wortman J.R."/>
            <person name="Fraser-Liggett C.M."/>
            <person name="Ravel J."/>
            <person name="Rabinowicz P.D."/>
        </authorList>
    </citation>
    <scope>NUCLEOTIDE SEQUENCE [LARGE SCALE GENOMIC DNA]</scope>
    <source>
        <strain evidence="4">cv. Hale</strain>
    </source>
</reference>
<feature type="signal peptide" evidence="2">
    <location>
        <begin position="1"/>
        <end position="24"/>
    </location>
</feature>
<evidence type="ECO:0000313" key="4">
    <source>
        <dbReference type="Proteomes" id="UP000008311"/>
    </source>
</evidence>